<dbReference type="Proteomes" id="UP000019483">
    <property type="component" value="Unassembled WGS sequence"/>
</dbReference>
<organism evidence="1 2">
    <name type="scientific">Methanolobus tindarius DSM 2278</name>
    <dbReference type="NCBI Taxonomy" id="1090322"/>
    <lineage>
        <taxon>Archaea</taxon>
        <taxon>Methanobacteriati</taxon>
        <taxon>Methanobacteriota</taxon>
        <taxon>Stenosarchaea group</taxon>
        <taxon>Methanomicrobia</taxon>
        <taxon>Methanosarcinales</taxon>
        <taxon>Methanosarcinaceae</taxon>
        <taxon>Methanolobus</taxon>
    </lineage>
</organism>
<evidence type="ECO:0000313" key="1">
    <source>
        <dbReference type="EMBL" id="ETA67189.1"/>
    </source>
</evidence>
<keyword evidence="2" id="KW-1185">Reference proteome</keyword>
<dbReference type="EMBL" id="AZAJ01000001">
    <property type="protein sequence ID" value="ETA67189.1"/>
    <property type="molecule type" value="Genomic_DNA"/>
</dbReference>
<dbReference type="STRING" id="1090322.MettiDRAFT_0603"/>
<sequence length="35" mass="3860">MENADNNANELCFCKADLKDISLFIDPMAGLLCLL</sequence>
<name>W9DMY9_METTI</name>
<proteinExistence type="predicted"/>
<reference evidence="1 2" key="1">
    <citation type="submission" date="2013-08" db="EMBL/GenBank/DDBJ databases">
        <authorList>
            <consortium name="DOE Joint Genome Institute"/>
            <person name="Eisen J."/>
            <person name="Huntemann M."/>
            <person name="Han J."/>
            <person name="Chen A."/>
            <person name="Kyrpides N."/>
            <person name="Mavromatis K."/>
            <person name="Markowitz V."/>
            <person name="Palaniappan K."/>
            <person name="Ivanova N."/>
            <person name="Schaumberg A."/>
            <person name="Pati A."/>
            <person name="Liolios K."/>
            <person name="Nordberg H.P."/>
            <person name="Cantor M.N."/>
            <person name="Hua S.X."/>
            <person name="Woyke T."/>
        </authorList>
    </citation>
    <scope>NUCLEOTIDE SEQUENCE [LARGE SCALE GENOMIC DNA]</scope>
    <source>
        <strain evidence="1 2">DSM 2278</strain>
    </source>
</reference>
<accession>W9DMY9</accession>
<protein>
    <submittedName>
        <fullName evidence="1">Uncharacterized protein</fullName>
    </submittedName>
</protein>
<dbReference type="AlphaFoldDB" id="W9DMY9"/>
<gene>
    <name evidence="1" type="ORF">MettiDRAFT_0603</name>
</gene>
<comment type="caution">
    <text evidence="1">The sequence shown here is derived from an EMBL/GenBank/DDBJ whole genome shotgun (WGS) entry which is preliminary data.</text>
</comment>
<evidence type="ECO:0000313" key="2">
    <source>
        <dbReference type="Proteomes" id="UP000019483"/>
    </source>
</evidence>